<evidence type="ECO:0000256" key="8">
    <source>
        <dbReference type="ARBA" id="ARBA00023319"/>
    </source>
</evidence>
<name>A0A5C6P615_9TELE</name>
<evidence type="ECO:0000256" key="7">
    <source>
        <dbReference type="ARBA" id="ARBA00023288"/>
    </source>
</evidence>
<dbReference type="Proteomes" id="UP000324091">
    <property type="component" value="Chromosome 14"/>
</dbReference>
<dbReference type="GO" id="GO:0007229">
    <property type="term" value="P:integrin-mediated signaling pathway"/>
    <property type="evidence" value="ECO:0007669"/>
    <property type="project" value="TreeGrafter"/>
</dbReference>
<sequence length="232" mass="25658">LPPVLSVSRPLLYLALQSSEESSNCIGQGNLGEMLFLTTVLLFGLVSAQKVIRLNYCSIAEDHLRIDCKYTLPPESPEPFCKYTNGKRLFDTTDPDEEQHAPFRNRAKVRLFPGNICRLLFKNLPNGKSNFTCNIKYGNSSTVSKTSVVEKSKMALLASPSGVRQHVRILFLLQLLYFCDCRAAPPLLGLECPVTELQRPAADLDDTSCAAGMSLAVIAVPKLLRTLPVLTW</sequence>
<dbReference type="EMBL" id="RHFK02000006">
    <property type="protein sequence ID" value="TWW74835.1"/>
    <property type="molecule type" value="Genomic_DNA"/>
</dbReference>
<comment type="subcellular location">
    <subcellularLocation>
        <location evidence="1">Cell membrane</location>
    </subcellularLocation>
</comment>
<dbReference type="GO" id="GO:0051894">
    <property type="term" value="P:positive regulation of focal adhesion assembly"/>
    <property type="evidence" value="ECO:0007669"/>
    <property type="project" value="TreeGrafter"/>
</dbReference>
<evidence type="ECO:0000256" key="1">
    <source>
        <dbReference type="ARBA" id="ARBA00004236"/>
    </source>
</evidence>
<reference evidence="9 10" key="1">
    <citation type="submission" date="2019-04" db="EMBL/GenBank/DDBJ databases">
        <title>Chromosome genome assembly for Takifugu flavidus.</title>
        <authorList>
            <person name="Xiao S."/>
        </authorList>
    </citation>
    <scope>NUCLEOTIDE SEQUENCE [LARGE SCALE GENOMIC DNA]</scope>
    <source>
        <strain evidence="9">HTHZ2018</strain>
        <tissue evidence="9">Muscle</tissue>
    </source>
</reference>
<keyword evidence="4" id="KW-0472">Membrane</keyword>
<dbReference type="AlphaFoldDB" id="A0A5C6P615"/>
<comment type="caution">
    <text evidence="9">The sequence shown here is derived from an EMBL/GenBank/DDBJ whole genome shotgun (WGS) entry which is preliminary data.</text>
</comment>
<keyword evidence="3" id="KW-0732">Signal</keyword>
<evidence type="ECO:0000256" key="5">
    <source>
        <dbReference type="ARBA" id="ARBA00023157"/>
    </source>
</evidence>
<organism evidence="9 10">
    <name type="scientific">Takifugu flavidus</name>
    <name type="common">sansaifugu</name>
    <dbReference type="NCBI Taxonomy" id="433684"/>
    <lineage>
        <taxon>Eukaryota</taxon>
        <taxon>Metazoa</taxon>
        <taxon>Chordata</taxon>
        <taxon>Craniata</taxon>
        <taxon>Vertebrata</taxon>
        <taxon>Euteleostomi</taxon>
        <taxon>Actinopterygii</taxon>
        <taxon>Neopterygii</taxon>
        <taxon>Teleostei</taxon>
        <taxon>Neoteleostei</taxon>
        <taxon>Acanthomorphata</taxon>
        <taxon>Eupercaria</taxon>
        <taxon>Tetraodontiformes</taxon>
        <taxon>Tetradontoidea</taxon>
        <taxon>Tetraodontidae</taxon>
        <taxon>Takifugu</taxon>
    </lineage>
</organism>
<evidence type="ECO:0000256" key="2">
    <source>
        <dbReference type="ARBA" id="ARBA00022475"/>
    </source>
</evidence>
<keyword evidence="5" id="KW-1015">Disulfide bond</keyword>
<keyword evidence="10" id="KW-1185">Reference proteome</keyword>
<dbReference type="GO" id="GO:0009897">
    <property type="term" value="C:external side of plasma membrane"/>
    <property type="evidence" value="ECO:0007669"/>
    <property type="project" value="TreeGrafter"/>
</dbReference>
<keyword evidence="7" id="KW-0449">Lipoprotein</keyword>
<feature type="non-terminal residue" evidence="9">
    <location>
        <position position="1"/>
    </location>
</feature>
<protein>
    <recommendedName>
        <fullName evidence="11">Thy-1 membrane glycoprotein</fullName>
    </recommendedName>
</protein>
<evidence type="ECO:0000256" key="4">
    <source>
        <dbReference type="ARBA" id="ARBA00023136"/>
    </source>
</evidence>
<dbReference type="GO" id="GO:0030334">
    <property type="term" value="P:regulation of cell migration"/>
    <property type="evidence" value="ECO:0007669"/>
    <property type="project" value="InterPro"/>
</dbReference>
<keyword evidence="6" id="KW-0325">Glycoprotein</keyword>
<accession>A0A5C6P615</accession>
<keyword evidence="2" id="KW-1003">Cell membrane</keyword>
<gene>
    <name evidence="9" type="ORF">D4764_14G0008380</name>
</gene>
<dbReference type="GO" id="GO:0005096">
    <property type="term" value="F:GTPase activator activity"/>
    <property type="evidence" value="ECO:0007669"/>
    <property type="project" value="TreeGrafter"/>
</dbReference>
<evidence type="ECO:0000256" key="3">
    <source>
        <dbReference type="ARBA" id="ARBA00022729"/>
    </source>
</evidence>
<dbReference type="GO" id="GO:0007155">
    <property type="term" value="P:cell adhesion"/>
    <property type="evidence" value="ECO:0007669"/>
    <property type="project" value="InterPro"/>
</dbReference>
<evidence type="ECO:0000256" key="6">
    <source>
        <dbReference type="ARBA" id="ARBA00023180"/>
    </source>
</evidence>
<evidence type="ECO:0008006" key="11">
    <source>
        <dbReference type="Google" id="ProtNLM"/>
    </source>
</evidence>
<proteinExistence type="predicted"/>
<dbReference type="GO" id="GO:0005178">
    <property type="term" value="F:integrin binding"/>
    <property type="evidence" value="ECO:0007669"/>
    <property type="project" value="InterPro"/>
</dbReference>
<dbReference type="GO" id="GO:0045121">
    <property type="term" value="C:membrane raft"/>
    <property type="evidence" value="ECO:0007669"/>
    <property type="project" value="TreeGrafter"/>
</dbReference>
<evidence type="ECO:0000313" key="9">
    <source>
        <dbReference type="EMBL" id="TWW74835.1"/>
    </source>
</evidence>
<dbReference type="InterPro" id="IPR033292">
    <property type="entry name" value="THY1"/>
</dbReference>
<dbReference type="GO" id="GO:0005925">
    <property type="term" value="C:focal adhesion"/>
    <property type="evidence" value="ECO:0007669"/>
    <property type="project" value="TreeGrafter"/>
</dbReference>
<dbReference type="PANTHER" id="PTHR19226:SF2">
    <property type="entry name" value="THY-1 MEMBRANE GLYCOPROTEIN"/>
    <property type="match status" value="1"/>
</dbReference>
<dbReference type="GO" id="GO:0043209">
    <property type="term" value="C:myelin sheath"/>
    <property type="evidence" value="ECO:0007669"/>
    <property type="project" value="TreeGrafter"/>
</dbReference>
<keyword evidence="8" id="KW-0393">Immunoglobulin domain</keyword>
<dbReference type="PANTHER" id="PTHR19226">
    <property type="entry name" value="THY-1 MEMBRANE GLYCOPROTEIN"/>
    <property type="match status" value="1"/>
</dbReference>
<evidence type="ECO:0000313" key="10">
    <source>
        <dbReference type="Proteomes" id="UP000324091"/>
    </source>
</evidence>
<dbReference type="GO" id="GO:0030425">
    <property type="term" value="C:dendrite"/>
    <property type="evidence" value="ECO:0007669"/>
    <property type="project" value="TreeGrafter"/>
</dbReference>